<feature type="domain" description="AB hydrolase-1" evidence="2">
    <location>
        <begin position="67"/>
        <end position="168"/>
    </location>
</feature>
<dbReference type="EMBL" id="LT907979">
    <property type="protein sequence ID" value="SOB74462.1"/>
    <property type="molecule type" value="Genomic_DNA"/>
</dbReference>
<dbReference type="GO" id="GO:0016787">
    <property type="term" value="F:hydrolase activity"/>
    <property type="evidence" value="ECO:0007669"/>
    <property type="project" value="UniProtKB-KW"/>
</dbReference>
<reference evidence="3" key="1">
    <citation type="submission" date="2017-08" db="EMBL/GenBank/DDBJ databases">
        <authorList>
            <person name="de Groot N.N."/>
        </authorList>
    </citation>
    <scope>NUCLEOTIDE SEQUENCE</scope>
</reference>
<name>A0A285PZ18_9VIRU</name>
<dbReference type="PANTHER" id="PTHR43798:SF31">
    <property type="entry name" value="AB HYDROLASE SUPERFAMILY PROTEIN YCLE"/>
    <property type="match status" value="1"/>
</dbReference>
<proteinExistence type="predicted"/>
<dbReference type="Pfam" id="PF00561">
    <property type="entry name" value="Abhydrolase_1"/>
    <property type="match status" value="1"/>
</dbReference>
<evidence type="ECO:0000313" key="4">
    <source>
        <dbReference type="Proteomes" id="UP000274850"/>
    </source>
</evidence>
<dbReference type="InterPro" id="IPR029058">
    <property type="entry name" value="AB_hydrolase_fold"/>
</dbReference>
<protein>
    <submittedName>
        <fullName evidence="3">Alpha/beta hydrolase</fullName>
    </submittedName>
</protein>
<dbReference type="InterPro" id="IPR000073">
    <property type="entry name" value="AB_hydrolase_1"/>
</dbReference>
<dbReference type="Gene3D" id="3.40.50.1820">
    <property type="entry name" value="alpha/beta hydrolase"/>
    <property type="match status" value="1"/>
</dbReference>
<dbReference type="InterPro" id="IPR050266">
    <property type="entry name" value="AB_hydrolase_sf"/>
</dbReference>
<sequence length="336" mass="36766">MRLLCMFLLFSLMLSLAVSNKVEERCVKVPQRALTREPRSGLHRNVIPKTSLWVRTQGKVKNAHDKVIVLVHGTSGSNEYMRCVQEQLAKDYFTVALDLRGHGLSDQTPSSLLNYTHEVFADDIHAVLDKLGYNRNLVWVGVSIGGSIGLSYIDKYPNQVANFVALSAGPGLYRLSGNVSWPYPIPVGGTPETLLPESTYCSSQLTLAKEKIAQNQARAGPIIGTNLIPNAWTEDLRPLLQKVKVPSLLGYGSIDPLQPNGGSTKYLHEEISNSVLVRFEGAGHLMTITKPQAVSLAIKIFLEEGDFLPEKLVSLNKGCFVCPQVKVGPSRSACVA</sequence>
<evidence type="ECO:0000313" key="3">
    <source>
        <dbReference type="EMBL" id="SOB74462.1"/>
    </source>
</evidence>
<dbReference type="GO" id="GO:0016020">
    <property type="term" value="C:membrane"/>
    <property type="evidence" value="ECO:0007669"/>
    <property type="project" value="TreeGrafter"/>
</dbReference>
<keyword evidence="4" id="KW-1185">Reference proteome</keyword>
<dbReference type="SUPFAM" id="SSF53474">
    <property type="entry name" value="alpha/beta-Hydrolases"/>
    <property type="match status" value="1"/>
</dbReference>
<evidence type="ECO:0000259" key="2">
    <source>
        <dbReference type="Pfam" id="PF00561"/>
    </source>
</evidence>
<keyword evidence="1 3" id="KW-0378">Hydrolase</keyword>
<dbReference type="PANTHER" id="PTHR43798">
    <property type="entry name" value="MONOACYLGLYCEROL LIPASE"/>
    <property type="match status" value="1"/>
</dbReference>
<evidence type="ECO:0000256" key="1">
    <source>
        <dbReference type="ARBA" id="ARBA00022801"/>
    </source>
</evidence>
<accession>A0A285PZ18</accession>
<gene>
    <name evidence="3" type="ORF">BQ9231_00579</name>
</gene>
<organism evidence="3">
    <name type="scientific">Cedratvirus lausannensis</name>
    <dbReference type="NCBI Taxonomy" id="2023205"/>
    <lineage>
        <taxon>Viruses</taxon>
        <taxon>Pithoviruses</taxon>
        <taxon>Orthocedratvirinae</taxon>
        <taxon>Alphacedratvirus</taxon>
        <taxon>Alphacedratvirus francolausannense</taxon>
    </lineage>
</organism>
<dbReference type="Proteomes" id="UP000274850">
    <property type="component" value="Segment"/>
</dbReference>